<reference evidence="1" key="1">
    <citation type="submission" date="2021-03" db="EMBL/GenBank/DDBJ databases">
        <title>Chromosome level genome of the anhydrobiotic midge Polypedilum vanderplanki.</title>
        <authorList>
            <person name="Yoshida Y."/>
            <person name="Kikawada T."/>
            <person name="Gusev O."/>
        </authorList>
    </citation>
    <scope>NUCLEOTIDE SEQUENCE</scope>
    <source>
        <strain evidence="1">NIAS01</strain>
        <tissue evidence="1">Whole body or cell culture</tissue>
    </source>
</reference>
<dbReference type="InterPro" id="IPR052482">
    <property type="entry name" value="mtLSU_mL37"/>
</dbReference>
<evidence type="ECO:0000313" key="2">
    <source>
        <dbReference type="Proteomes" id="UP001107558"/>
    </source>
</evidence>
<dbReference type="PANTHER" id="PTHR15889:SF2">
    <property type="entry name" value="LARGE RIBOSOMAL SUBUNIT PROTEIN ML37"/>
    <property type="match status" value="1"/>
</dbReference>
<protein>
    <recommendedName>
        <fullName evidence="3">39S ribosomal protein L37, mitochondrial</fullName>
    </recommendedName>
</protein>
<dbReference type="AlphaFoldDB" id="A0A9J6BKP5"/>
<accession>A0A9J6BKP5</accession>
<gene>
    <name evidence="1" type="ORF">PVAND_000623</name>
</gene>
<comment type="caution">
    <text evidence="1">The sequence shown here is derived from an EMBL/GenBank/DDBJ whole genome shotgun (WGS) entry which is preliminary data.</text>
</comment>
<dbReference type="GO" id="GO:0005739">
    <property type="term" value="C:mitochondrion"/>
    <property type="evidence" value="ECO:0007669"/>
    <property type="project" value="TreeGrafter"/>
</dbReference>
<evidence type="ECO:0000313" key="1">
    <source>
        <dbReference type="EMBL" id="KAG5670349.1"/>
    </source>
</evidence>
<dbReference type="OrthoDB" id="5835618at2759"/>
<sequence length="401" mass="46468">MRLTNILFKQHNVWRAKLKWKYQSQRNVLDTGLVAALEKKGITVKDAVEYTNKMNKFAKTNPEKKVEPEINHPITYIYGDSNCLVYGCSQAQVLTKTLIFDKFPEKLEKKFASLKLPTDIERSMHQSVLVSHLLDAEQIKSPYKIPIAPHKPRHFLPKEYCITERRKNLLISTRLLNHCERFYGHIEAVNKKTVNDVKFMAPIEKNGDRVQFNLSAETFVTSKKPIAPFDGSSDQSVPDIYPLDQTVSIPKIETKYDLTSSYPIKTTSIFSHPHTIMLHYSKNDVKHLFEEEVTHDQFESRAILKGFAVATSRAHSLYGLDVKILQQPIAIQVVQLDGRKIQFGIFQLNTLDLDSKDGVKNFWFRKPDMFLYDECIYKDGRPLLSNYNFDIFKMMCVFYSN</sequence>
<name>A0A9J6BKP5_POLVA</name>
<keyword evidence="2" id="KW-1185">Reference proteome</keyword>
<dbReference type="Proteomes" id="UP001107558">
    <property type="component" value="Chromosome 3"/>
</dbReference>
<dbReference type="PANTHER" id="PTHR15889">
    <property type="entry name" value="MITOCHONDRIAL RIBOSOMAL PROTEIN L37"/>
    <property type="match status" value="1"/>
</dbReference>
<organism evidence="1 2">
    <name type="scientific">Polypedilum vanderplanki</name>
    <name type="common">Sleeping chironomid midge</name>
    <dbReference type="NCBI Taxonomy" id="319348"/>
    <lineage>
        <taxon>Eukaryota</taxon>
        <taxon>Metazoa</taxon>
        <taxon>Ecdysozoa</taxon>
        <taxon>Arthropoda</taxon>
        <taxon>Hexapoda</taxon>
        <taxon>Insecta</taxon>
        <taxon>Pterygota</taxon>
        <taxon>Neoptera</taxon>
        <taxon>Endopterygota</taxon>
        <taxon>Diptera</taxon>
        <taxon>Nematocera</taxon>
        <taxon>Chironomoidea</taxon>
        <taxon>Chironomidae</taxon>
        <taxon>Chironominae</taxon>
        <taxon>Polypedilum</taxon>
        <taxon>Polypedilum</taxon>
    </lineage>
</organism>
<evidence type="ECO:0008006" key="3">
    <source>
        <dbReference type="Google" id="ProtNLM"/>
    </source>
</evidence>
<proteinExistence type="predicted"/>
<dbReference type="EMBL" id="JADBJN010000003">
    <property type="protein sequence ID" value="KAG5670349.1"/>
    <property type="molecule type" value="Genomic_DNA"/>
</dbReference>